<evidence type="ECO:0000256" key="1">
    <source>
        <dbReference type="ARBA" id="ARBA00022729"/>
    </source>
</evidence>
<protein>
    <submittedName>
        <fullName evidence="6">FG-GAP and VCBS repeat-containing protein</fullName>
    </submittedName>
</protein>
<keyword evidence="3" id="KW-0378">Hydrolase</keyword>
<dbReference type="InterPro" id="IPR013519">
    <property type="entry name" value="Int_alpha_beta-p"/>
</dbReference>
<dbReference type="InterPro" id="IPR028994">
    <property type="entry name" value="Integrin_alpha_N"/>
</dbReference>
<reference evidence="6 7" key="1">
    <citation type="submission" date="2024-06" db="EMBL/GenBank/DDBJ databases">
        <title>The Natural Products Discovery Center: Release of the First 8490 Sequenced Strains for Exploring Actinobacteria Biosynthetic Diversity.</title>
        <authorList>
            <person name="Kalkreuter E."/>
            <person name="Kautsar S.A."/>
            <person name="Yang D."/>
            <person name="Bader C.D."/>
            <person name="Teijaro C.N."/>
            <person name="Fluegel L."/>
            <person name="Davis C.M."/>
            <person name="Simpson J.R."/>
            <person name="Lauterbach L."/>
            <person name="Steele A.D."/>
            <person name="Gui C."/>
            <person name="Meng S."/>
            <person name="Li G."/>
            <person name="Viehrig K."/>
            <person name="Ye F."/>
            <person name="Su P."/>
            <person name="Kiefer A.F."/>
            <person name="Nichols A."/>
            <person name="Cepeda A.J."/>
            <person name="Yan W."/>
            <person name="Fan B."/>
            <person name="Jiang Y."/>
            <person name="Adhikari A."/>
            <person name="Zheng C.-J."/>
            <person name="Schuster L."/>
            <person name="Cowan T.M."/>
            <person name="Smanski M.J."/>
            <person name="Chevrette M.G."/>
            <person name="De Carvalho L.P.S."/>
            <person name="Shen B."/>
        </authorList>
    </citation>
    <scope>NUCLEOTIDE SEQUENCE [LARGE SCALE GENOMIC DNA]</scope>
    <source>
        <strain evidence="6 7">NPDC038104</strain>
    </source>
</reference>
<feature type="chain" id="PRO_5045650603" evidence="5">
    <location>
        <begin position="33"/>
        <end position="495"/>
    </location>
</feature>
<dbReference type="InterPro" id="IPR013517">
    <property type="entry name" value="FG-GAP"/>
</dbReference>
<keyword evidence="7" id="KW-1185">Reference proteome</keyword>
<comment type="caution">
    <text evidence="6">The sequence shown here is derived from an EMBL/GenBank/DDBJ whole genome shotgun (WGS) entry which is preliminary data.</text>
</comment>
<dbReference type="Proteomes" id="UP001550850">
    <property type="component" value="Unassembled WGS sequence"/>
</dbReference>
<dbReference type="PANTHER" id="PTHR23221:SF7">
    <property type="entry name" value="PHOSPHATIDYLINOSITOL-GLYCAN-SPECIFIC PHOSPHOLIPASE D"/>
    <property type="match status" value="1"/>
</dbReference>
<proteinExistence type="predicted"/>
<evidence type="ECO:0000256" key="3">
    <source>
        <dbReference type="ARBA" id="ARBA00022801"/>
    </source>
</evidence>
<sequence>MNRRTRTARAAAAAAALTGGLLALTPAAPAVAADSATVDRPDFDGDGKGDIATSAAGAYVAGEHRAGQVVVLHGARGGVSPARRTVIGQDSAGVTGTPERLDGFGHDLAHGDFDGDGYDDLAVSAPGEDTSGDSEAGMVTLLWGSPAGLTGKGSLVLPDPAPRTHDRWGHSLAAGDFDADGTTDLAVGSDTATVHVLEGGFGRTGPRGGWYALAAPLVTQRAGYEFRAPELHAGDVTGDGATDLVVNGYTQGETHPYTDNLLFLGGASGLRTEGQRDLLPGVGTTVADIDRDGYADVVSGASTREPGEGWETPHGARGGIVWITYGSPGGLDPARTTGIHQDTPGVPGVSERGDRFGDSVDLGDVDGDGYLDLALGVPGESVDGVTWAGRVVVLRGGPGGIVTAGARSFHQGTTGVPGAPEPYDQVGTAVELDDVTGDGRADLTTGSYENDHNGGLLHLLSAGGRITTTGARALSPTAVGVSPVDTPALGHTFSD</sequence>
<dbReference type="EMBL" id="JBEZUR010000010">
    <property type="protein sequence ID" value="MEU3554386.1"/>
    <property type="molecule type" value="Genomic_DNA"/>
</dbReference>
<organism evidence="6 7">
    <name type="scientific">Streptomyces fragilis</name>
    <dbReference type="NCBI Taxonomy" id="67301"/>
    <lineage>
        <taxon>Bacteria</taxon>
        <taxon>Bacillati</taxon>
        <taxon>Actinomycetota</taxon>
        <taxon>Actinomycetes</taxon>
        <taxon>Kitasatosporales</taxon>
        <taxon>Streptomycetaceae</taxon>
        <taxon>Streptomyces</taxon>
    </lineage>
</organism>
<evidence type="ECO:0000313" key="7">
    <source>
        <dbReference type="Proteomes" id="UP001550850"/>
    </source>
</evidence>
<keyword evidence="2" id="KW-0677">Repeat</keyword>
<dbReference type="PANTHER" id="PTHR23221">
    <property type="entry name" value="GLYCOSYLPHOSPHATIDYLINOSITOL PHOSPHOLIPASE D"/>
    <property type="match status" value="1"/>
</dbReference>
<evidence type="ECO:0000256" key="5">
    <source>
        <dbReference type="SAM" id="SignalP"/>
    </source>
</evidence>
<dbReference type="Gene3D" id="2.130.10.130">
    <property type="entry name" value="Integrin alpha, N-terminal"/>
    <property type="match status" value="3"/>
</dbReference>
<name>A0ABV2YF92_9ACTN</name>
<dbReference type="RefSeq" id="WP_108956609.1">
    <property type="nucleotide sequence ID" value="NZ_BEVZ01000008.1"/>
</dbReference>
<gene>
    <name evidence="6" type="ORF">AB0E65_09210</name>
</gene>
<dbReference type="PROSITE" id="PS51470">
    <property type="entry name" value="FG_GAP"/>
    <property type="match status" value="2"/>
</dbReference>
<evidence type="ECO:0000256" key="4">
    <source>
        <dbReference type="ARBA" id="ARBA00023180"/>
    </source>
</evidence>
<accession>A0ABV2YF92</accession>
<feature type="signal peptide" evidence="5">
    <location>
        <begin position="1"/>
        <end position="32"/>
    </location>
</feature>
<evidence type="ECO:0000313" key="6">
    <source>
        <dbReference type="EMBL" id="MEU3554386.1"/>
    </source>
</evidence>
<dbReference type="SMART" id="SM00191">
    <property type="entry name" value="Int_alpha"/>
    <property type="match status" value="5"/>
</dbReference>
<dbReference type="Pfam" id="PF01839">
    <property type="entry name" value="FG-GAP"/>
    <property type="match status" value="4"/>
</dbReference>
<keyword evidence="1 5" id="KW-0732">Signal</keyword>
<keyword evidence="4" id="KW-0325">Glycoprotein</keyword>
<dbReference type="SUPFAM" id="SSF69318">
    <property type="entry name" value="Integrin alpha N-terminal domain"/>
    <property type="match status" value="1"/>
</dbReference>
<evidence type="ECO:0000256" key="2">
    <source>
        <dbReference type="ARBA" id="ARBA00022737"/>
    </source>
</evidence>